<gene>
    <name evidence="4" type="primary">ORF60</name>
</gene>
<evidence type="ECO:0000256" key="1">
    <source>
        <dbReference type="SAM" id="Coils"/>
    </source>
</evidence>
<evidence type="ECO:0000313" key="5">
    <source>
        <dbReference type="Proteomes" id="UP000202921"/>
    </source>
</evidence>
<sequence length="484" mass="56135">MSLVNRKCNMGGINADIWLTQMEMDKFLYMGHSIAKSVGYANPQKAIRDHVRPEWRKTWSEIVDGTNRSPLVTSFNDSHLPANWQPNTVFITEAGVWALIIKSKLPAAEKFQKWLFEEVLPELRRTGKYDMSEAASTSTEIVNYDKKLAEAQMDAMRLKLELSEANTTIAKYDTTISEMKRNYEHQMGEYKEREYRMQLTMKDMANAANTTMTQFAVNALLAKDNIEENERMRQTLTNVSGRVVPEMTEQPHKEEYITGYERIVNGKRRIRMCRSQLHEIEQQDKAIQRYRDETSPESSAKRSKPSKRYAWLRESEKFLQLKCPNPVMVWLKVRTDQPHMFYGLRYTNKLKTEMEVLDEQELRTKYLGDVVMCQRNKNTHSKLIEEFKSLNLMDEDDCVAKCLTPSLEAKERINAIVEGIVENMSKDLVPASPQRRHSNAGESYTAEQVVHTMNNCQNYFVKNVYNINYFAPGANAQQAKAIDP</sequence>
<organism evidence="4 5">
    <name type="scientific">Xestia c-nigrum granulosis virus</name>
    <name type="common">XnGV</name>
    <name type="synonym">Xestia c-nigrum granulovirus</name>
    <dbReference type="NCBI Taxonomy" id="51677"/>
    <lineage>
        <taxon>Viruses</taxon>
        <taxon>Viruses incertae sedis</taxon>
        <taxon>Naldaviricetes</taxon>
        <taxon>Lefavirales</taxon>
        <taxon>Baculoviridae</taxon>
        <taxon>Betabaculovirus</taxon>
        <taxon>Betabaculovirus xecnigri</taxon>
    </lineage>
</organism>
<dbReference type="InterPro" id="IPR003497">
    <property type="entry name" value="BRO_N_domain"/>
</dbReference>
<dbReference type="SMART" id="SM01040">
    <property type="entry name" value="Bro-N"/>
    <property type="match status" value="1"/>
</dbReference>
<proteinExistence type="predicted"/>
<dbReference type="Proteomes" id="UP000202921">
    <property type="component" value="Segment"/>
</dbReference>
<dbReference type="RefSeq" id="NP_059208.1">
    <property type="nucleotide sequence ID" value="NC_002331.1"/>
</dbReference>
<evidence type="ECO:0000259" key="3">
    <source>
        <dbReference type="PROSITE" id="PS51750"/>
    </source>
</evidence>
<evidence type="ECO:0000256" key="2">
    <source>
        <dbReference type="SAM" id="MobiDB-lite"/>
    </source>
</evidence>
<dbReference type="Pfam" id="PF02498">
    <property type="entry name" value="Bro-N"/>
    <property type="match status" value="1"/>
</dbReference>
<dbReference type="PANTHER" id="PTHR36180">
    <property type="entry name" value="DNA-BINDING PROTEIN-RELATED-RELATED"/>
    <property type="match status" value="1"/>
</dbReference>
<organismHost>
    <name type="scientific">Xestia</name>
    <dbReference type="NCBI Taxonomy" id="320016"/>
</organismHost>
<keyword evidence="1" id="KW-0175">Coiled coil</keyword>
<dbReference type="KEGG" id="vg:1442294"/>
<keyword evidence="5" id="KW-1185">Reference proteome</keyword>
<protein>
    <submittedName>
        <fullName evidence="4">ORF60</fullName>
    </submittedName>
</protein>
<dbReference type="EMBL" id="AF162221">
    <property type="protein sequence ID" value="AAF05174.1"/>
    <property type="molecule type" value="Genomic_DNA"/>
</dbReference>
<dbReference type="GeneID" id="1442294"/>
<accession>Q9PYY3</accession>
<feature type="compositionally biased region" description="Basic and acidic residues" evidence="2">
    <location>
        <begin position="284"/>
        <end position="294"/>
    </location>
</feature>
<evidence type="ECO:0000313" key="4">
    <source>
        <dbReference type="EMBL" id="AAF05174.1"/>
    </source>
</evidence>
<feature type="coiled-coil region" evidence="1">
    <location>
        <begin position="141"/>
        <end position="168"/>
    </location>
</feature>
<name>Q9PYY3_GVXN</name>
<dbReference type="PROSITE" id="PS51750">
    <property type="entry name" value="BRO_N"/>
    <property type="match status" value="1"/>
</dbReference>
<dbReference type="PANTHER" id="PTHR36180:SF2">
    <property type="entry name" value="BRO FAMILY PROTEIN"/>
    <property type="match status" value="1"/>
</dbReference>
<feature type="region of interest" description="Disordered" evidence="2">
    <location>
        <begin position="284"/>
        <end position="306"/>
    </location>
</feature>
<feature type="domain" description="Bro-N" evidence="3">
    <location>
        <begin position="19"/>
        <end position="127"/>
    </location>
</feature>
<reference evidence="4 5" key="1">
    <citation type="journal article" date="1999" name="Virology">
        <title>Sequence analysis of the Xestia c-nigrum granulovirus genome.</title>
        <authorList>
            <person name="Hayakawa T."/>
            <person name="Ko R."/>
            <person name="Okano K."/>
            <person name="Seong S.I."/>
            <person name="Goto C."/>
            <person name="Maeda S."/>
        </authorList>
    </citation>
    <scope>NUCLEOTIDE SEQUENCE [LARGE SCALE GENOMIC DNA]</scope>
</reference>